<dbReference type="Gene3D" id="3.90.1580.10">
    <property type="entry name" value="paralog of FGE (formylglycine-generating enzyme)"/>
    <property type="match status" value="1"/>
</dbReference>
<dbReference type="PANTHER" id="PTHR23150:SF19">
    <property type="entry name" value="FORMYLGLYCINE-GENERATING ENZYME"/>
    <property type="match status" value="1"/>
</dbReference>
<dbReference type="InterPro" id="IPR016187">
    <property type="entry name" value="CTDL_fold"/>
</dbReference>
<reference evidence="2 3" key="1">
    <citation type="submission" date="2016-08" db="EMBL/GenBank/DDBJ databases">
        <authorList>
            <person name="Seilhamer J.J."/>
        </authorList>
    </citation>
    <scope>NUCLEOTIDE SEQUENCE [LARGE SCALE GENOMIC DNA]</scope>
    <source>
        <strain evidence="2 3">ANC 4874</strain>
    </source>
</reference>
<dbReference type="InterPro" id="IPR051043">
    <property type="entry name" value="Sulfatase_Mod_Factor_Kinase"/>
</dbReference>
<organism evidence="2 3">
    <name type="scientific">Acinetobacter albensis</name>
    <dbReference type="NCBI Taxonomy" id="1673609"/>
    <lineage>
        <taxon>Bacteria</taxon>
        <taxon>Pseudomonadati</taxon>
        <taxon>Pseudomonadota</taxon>
        <taxon>Gammaproteobacteria</taxon>
        <taxon>Moraxellales</taxon>
        <taxon>Moraxellaceae</taxon>
        <taxon>Acinetobacter</taxon>
    </lineage>
</organism>
<dbReference type="OrthoDB" id="9768004at2"/>
<accession>A0A1C4GYG5</accession>
<dbReference type="AlphaFoldDB" id="A0A1C4GYG5"/>
<dbReference type="GO" id="GO:0120147">
    <property type="term" value="F:formylglycine-generating oxidase activity"/>
    <property type="evidence" value="ECO:0007669"/>
    <property type="project" value="TreeGrafter"/>
</dbReference>
<evidence type="ECO:0000313" key="3">
    <source>
        <dbReference type="Proteomes" id="UP000243661"/>
    </source>
</evidence>
<dbReference type="PANTHER" id="PTHR23150">
    <property type="entry name" value="SULFATASE MODIFYING FACTOR 1, 2"/>
    <property type="match status" value="1"/>
</dbReference>
<sequence length="331" mass="37114">MKNISLTLSFSLLQVACSQHTSNPQEDVNPVIKLGSLEACKSYSGLPKGWLESETSGMVSIQGGSFNIGNNHAYPEEKSISNSQRKVDNFYIDATEVTNAQFQSFVDATGYVTESEKQGEAAVFIQPDQTVNDLGWWKLEKGISWKYPWGKQAKRKILPNEPVRLATLKDAIAYADWLGREIPTEEQWEYAAKSFTKEEDVAAEHQGKHVNANVWQGNFPYQNEVQDGFPDVAPVGCFEANPYGLYDMIGNVWEYTRSPFSGNHDDHMGNHAQIKTEFSNIANNYTIKGGSYLCSDNYCARYRASARQSQEANLAISHVGFRTIKHKNTLN</sequence>
<dbReference type="InterPro" id="IPR005532">
    <property type="entry name" value="SUMF_dom"/>
</dbReference>
<gene>
    <name evidence="2" type="ORF">GA0116959_11635</name>
</gene>
<feature type="domain" description="Sulfatase-modifying factor enzyme-like" evidence="1">
    <location>
        <begin position="55"/>
        <end position="325"/>
    </location>
</feature>
<dbReference type="InterPro" id="IPR042095">
    <property type="entry name" value="SUMF_sf"/>
</dbReference>
<name>A0A1C4GYG5_9GAMM</name>
<protein>
    <submittedName>
        <fullName evidence="2">Formylglycine-generating enzyme, required for sulfatase activity, contains SUMF1/FGE domain</fullName>
    </submittedName>
</protein>
<dbReference type="Proteomes" id="UP000243661">
    <property type="component" value="Unassembled WGS sequence"/>
</dbReference>
<evidence type="ECO:0000259" key="1">
    <source>
        <dbReference type="Pfam" id="PF03781"/>
    </source>
</evidence>
<dbReference type="Pfam" id="PF03781">
    <property type="entry name" value="FGE-sulfatase"/>
    <property type="match status" value="1"/>
</dbReference>
<proteinExistence type="predicted"/>
<dbReference type="EMBL" id="FMBK01000016">
    <property type="protein sequence ID" value="SCC73180.1"/>
    <property type="molecule type" value="Genomic_DNA"/>
</dbReference>
<dbReference type="SUPFAM" id="SSF56436">
    <property type="entry name" value="C-type lectin-like"/>
    <property type="match status" value="1"/>
</dbReference>
<dbReference type="RefSeq" id="WP_092721022.1">
    <property type="nucleotide sequence ID" value="NZ_FMBK01000016.1"/>
</dbReference>
<evidence type="ECO:0000313" key="2">
    <source>
        <dbReference type="EMBL" id="SCC73180.1"/>
    </source>
</evidence>